<feature type="transmembrane region" description="Helical" evidence="1">
    <location>
        <begin position="12"/>
        <end position="33"/>
    </location>
</feature>
<keyword evidence="1" id="KW-1133">Transmembrane helix</keyword>
<protein>
    <submittedName>
        <fullName evidence="2">ABC-2 transporter permease</fullName>
    </submittedName>
</protein>
<sequence length="218" mass="24554">MKVIYNLFKKDFLLIKKYLVTILVFTMIAPIFISYRTPVFQNSGNILYSILVLMMTFMVYHSVSMEEMKQKGEIYLRITPIQSKKVVIAKYIVVTFAFIVTTVLFLILSLVPVTHVGKVDIKNILLVFGLIEIFFGIYIPMTFKFGYVKLQLISTGIMFISPFVIPLIMNYLGNGMAVIANIQNSSTGTIAGLSLLMICASISIGTIASNNIIKNKEY</sequence>
<dbReference type="Proteomes" id="UP000563151">
    <property type="component" value="Unassembled WGS sequence"/>
</dbReference>
<dbReference type="EMBL" id="JAAZWO010000003">
    <property type="protein sequence ID" value="MBC2396761.1"/>
    <property type="molecule type" value="Genomic_DNA"/>
</dbReference>
<dbReference type="InterPro" id="IPR025699">
    <property type="entry name" value="ABC2_memb-like"/>
</dbReference>
<dbReference type="RefSeq" id="WP_035146521.1">
    <property type="nucleotide sequence ID" value="NZ_JAAZWO010000003.1"/>
</dbReference>
<proteinExistence type="predicted"/>
<feature type="transmembrane region" description="Helical" evidence="1">
    <location>
        <begin position="45"/>
        <end position="65"/>
    </location>
</feature>
<dbReference type="Pfam" id="PF13346">
    <property type="entry name" value="ABC2_membrane_5"/>
    <property type="match status" value="1"/>
</dbReference>
<feature type="transmembrane region" description="Helical" evidence="1">
    <location>
        <begin position="123"/>
        <end position="143"/>
    </location>
</feature>
<keyword evidence="1" id="KW-0472">Membrane</keyword>
<gene>
    <name evidence="2" type="ORF">HGG79_03055</name>
</gene>
<name>A0A923IYV6_CLOTT</name>
<keyword evidence="1" id="KW-0812">Transmembrane</keyword>
<feature type="transmembrane region" description="Helical" evidence="1">
    <location>
        <begin position="189"/>
        <end position="213"/>
    </location>
</feature>
<feature type="transmembrane region" description="Helical" evidence="1">
    <location>
        <begin position="86"/>
        <end position="111"/>
    </location>
</feature>
<comment type="caution">
    <text evidence="2">The sequence shown here is derived from an EMBL/GenBank/DDBJ whole genome shotgun (WGS) entry which is preliminary data.</text>
</comment>
<evidence type="ECO:0000313" key="3">
    <source>
        <dbReference type="Proteomes" id="UP000563151"/>
    </source>
</evidence>
<accession>A0A923IYV6</accession>
<keyword evidence="3" id="KW-1185">Reference proteome</keyword>
<dbReference type="AlphaFoldDB" id="A0A923IYV6"/>
<organism evidence="2 3">
    <name type="scientific">Clostridium tetanomorphum</name>
    <dbReference type="NCBI Taxonomy" id="1553"/>
    <lineage>
        <taxon>Bacteria</taxon>
        <taxon>Bacillati</taxon>
        <taxon>Bacillota</taxon>
        <taxon>Clostridia</taxon>
        <taxon>Eubacteriales</taxon>
        <taxon>Clostridiaceae</taxon>
        <taxon>Clostridium</taxon>
    </lineage>
</organism>
<evidence type="ECO:0000256" key="1">
    <source>
        <dbReference type="SAM" id="Phobius"/>
    </source>
</evidence>
<evidence type="ECO:0000313" key="2">
    <source>
        <dbReference type="EMBL" id="MBC2396761.1"/>
    </source>
</evidence>
<feature type="transmembrane region" description="Helical" evidence="1">
    <location>
        <begin position="150"/>
        <end position="169"/>
    </location>
</feature>
<reference evidence="2 3" key="1">
    <citation type="submission" date="2020-04" db="EMBL/GenBank/DDBJ databases">
        <title>Genomic insights into acetone-butanol-ethanol (ABE) fermentation by sequencing solventogenic clostridia strains.</title>
        <authorList>
            <person name="Brown S."/>
        </authorList>
    </citation>
    <scope>NUCLEOTIDE SEQUENCE [LARGE SCALE GENOMIC DNA]</scope>
    <source>
        <strain evidence="2 3">DJ011</strain>
    </source>
</reference>